<dbReference type="RefSeq" id="WP_106457547.1">
    <property type="nucleotide sequence ID" value="NZ_PXOH01000015.1"/>
</dbReference>
<sequence length="151" mass="17753">MTHAIFMYGSNLDREQLKTRAKNWDLKAQKAYLPKHELRFNKRKQDKSAAANICPHPTRSVWGIIVKLNNEDLYEMDFREGHPKHYARKPHTVYTFDEQKAVEVDIYIAQPKFIDDTLHPSREYLQKIIDGGHFCGLPGDYLKAIEQQRLI</sequence>
<dbReference type="InterPro" id="IPR013024">
    <property type="entry name" value="GGCT-like"/>
</dbReference>
<reference evidence="5 6" key="2">
    <citation type="submission" date="2018-03" db="EMBL/GenBank/DDBJ databases">
        <authorList>
            <person name="Keele B.F."/>
        </authorList>
    </citation>
    <scope>NUCLEOTIDE SEQUENCE [LARGE SCALE GENOMIC DNA]</scope>
    <source>
        <strain evidence="5 6">CCALA 016</strain>
    </source>
</reference>
<dbReference type="OrthoDB" id="5401862at2"/>
<evidence type="ECO:0000256" key="1">
    <source>
        <dbReference type="ARBA" id="ARBA00023239"/>
    </source>
</evidence>
<feature type="active site" description="Proton acceptor" evidence="2">
    <location>
        <position position="80"/>
    </location>
</feature>
<dbReference type="Proteomes" id="UP000239001">
    <property type="component" value="Unassembled WGS sequence"/>
</dbReference>
<feature type="binding site" evidence="3">
    <location>
        <position position="124"/>
    </location>
    <ligand>
        <name>substrate</name>
    </ligand>
</feature>
<evidence type="ECO:0000313" key="5">
    <source>
        <dbReference type="EMBL" id="PSF36153.1"/>
    </source>
</evidence>
<dbReference type="PANTHER" id="PTHR12935:SF0">
    <property type="entry name" value="GAMMA-GLUTAMYLCYCLOTRANSFERASE"/>
    <property type="match status" value="1"/>
</dbReference>
<dbReference type="Gene3D" id="3.10.490.10">
    <property type="entry name" value="Gamma-glutamyl cyclotransferase-like"/>
    <property type="match status" value="1"/>
</dbReference>
<reference evidence="5 6" key="1">
    <citation type="submission" date="2018-03" db="EMBL/GenBank/DDBJ databases">
        <title>The ancient ancestry and fast evolution of plastids.</title>
        <authorList>
            <person name="Moore K.R."/>
            <person name="Magnabosco C."/>
            <person name="Momper L."/>
            <person name="Gold D.A."/>
            <person name="Bosak T."/>
            <person name="Fournier G.P."/>
        </authorList>
    </citation>
    <scope>NUCLEOTIDE SEQUENCE [LARGE SCALE GENOMIC DNA]</scope>
    <source>
        <strain evidence="5 6">CCALA 016</strain>
    </source>
</reference>
<keyword evidence="1" id="KW-0456">Lyase</keyword>
<dbReference type="Pfam" id="PF06094">
    <property type="entry name" value="GGACT"/>
    <property type="match status" value="1"/>
</dbReference>
<keyword evidence="5" id="KW-0808">Transferase</keyword>
<evidence type="ECO:0000313" key="6">
    <source>
        <dbReference type="Proteomes" id="UP000239001"/>
    </source>
</evidence>
<protein>
    <submittedName>
        <fullName evidence="5">Gamma-glutamylcyclotransferase</fullName>
    </submittedName>
</protein>
<evidence type="ECO:0000256" key="3">
    <source>
        <dbReference type="PIRSR" id="PIRSR617939-2"/>
    </source>
</evidence>
<dbReference type="AlphaFoldDB" id="A0A2T1LWF0"/>
<dbReference type="InterPro" id="IPR009288">
    <property type="entry name" value="AIG2-like_dom"/>
</dbReference>
<gene>
    <name evidence="5" type="ORF">C7H19_14235</name>
</gene>
<evidence type="ECO:0000256" key="2">
    <source>
        <dbReference type="PIRSR" id="PIRSR617939-1"/>
    </source>
</evidence>
<proteinExistence type="predicted"/>
<name>A0A2T1LWF0_9CHRO</name>
<organism evidence="5 6">
    <name type="scientific">Aphanothece hegewaldii CCALA 016</name>
    <dbReference type="NCBI Taxonomy" id="2107694"/>
    <lineage>
        <taxon>Bacteria</taxon>
        <taxon>Bacillati</taxon>
        <taxon>Cyanobacteriota</taxon>
        <taxon>Cyanophyceae</taxon>
        <taxon>Oscillatoriophycideae</taxon>
        <taxon>Chroococcales</taxon>
        <taxon>Aphanothecaceae</taxon>
        <taxon>Aphanothece</taxon>
    </lineage>
</organism>
<dbReference type="InterPro" id="IPR036568">
    <property type="entry name" value="GGCT-like_sf"/>
</dbReference>
<dbReference type="GO" id="GO:0016740">
    <property type="term" value="F:transferase activity"/>
    <property type="evidence" value="ECO:0007669"/>
    <property type="project" value="UniProtKB-KW"/>
</dbReference>
<dbReference type="GO" id="GO:0003839">
    <property type="term" value="F:gamma-glutamylcyclotransferase activity"/>
    <property type="evidence" value="ECO:0007669"/>
    <property type="project" value="InterPro"/>
</dbReference>
<dbReference type="SUPFAM" id="SSF110857">
    <property type="entry name" value="Gamma-glutamyl cyclotransferase-like"/>
    <property type="match status" value="1"/>
</dbReference>
<comment type="caution">
    <text evidence="5">The sequence shown here is derived from an EMBL/GenBank/DDBJ whole genome shotgun (WGS) entry which is preliminary data.</text>
</comment>
<keyword evidence="6" id="KW-1185">Reference proteome</keyword>
<dbReference type="InterPro" id="IPR017939">
    <property type="entry name" value="G-Glutamylcylcotransferase"/>
</dbReference>
<dbReference type="PANTHER" id="PTHR12935">
    <property type="entry name" value="GAMMA-GLUTAMYLCYCLOTRANSFERASE"/>
    <property type="match status" value="1"/>
</dbReference>
<dbReference type="EMBL" id="PXOH01000015">
    <property type="protein sequence ID" value="PSF36153.1"/>
    <property type="molecule type" value="Genomic_DNA"/>
</dbReference>
<feature type="domain" description="Gamma-glutamylcyclotransferase AIG2-like" evidence="4">
    <location>
        <begin position="5"/>
        <end position="114"/>
    </location>
</feature>
<evidence type="ECO:0000259" key="4">
    <source>
        <dbReference type="Pfam" id="PF06094"/>
    </source>
</evidence>
<accession>A0A2T1LWF0</accession>
<dbReference type="CDD" id="cd06661">
    <property type="entry name" value="GGCT_like"/>
    <property type="match status" value="1"/>
</dbReference>